<evidence type="ECO:0000259" key="2">
    <source>
        <dbReference type="Pfam" id="PF00535"/>
    </source>
</evidence>
<keyword evidence="4" id="KW-1185">Reference proteome</keyword>
<comment type="caution">
    <text evidence="3">The sequence shown here is derived from an EMBL/GenBank/DDBJ whole genome shotgun (WGS) entry which is preliminary data.</text>
</comment>
<sequence length="321" mass="37711">MIKLSIIIPHYNSIESLMKLLKTIPKCKEIQVIIVDDHSNSSCKRKLADLKKSIQNKNIEIFSNKPNKKNAGSCRNLGLKKAKGKWVLFADADDLFIEGFYDIILEYMDSKWDVVFFKPTSIEVDTGKTSDRHVPFKNIIDNHLYNKNLSTELFLRYRFVVPWSKLLKRSFLEEHDIKFDEVISANDVMFSANVGYHMVDFKVSESVIYCVTKTKGSLTMLIDEKIFDVRLEVFVNYYQFLRDCLKKEDFKTLKLSGRGYLIKSLNFGFLKMLKVYSQLKSKKIKVIEFKLLNPVWLIKKLSNFKKKLQSEKRYYKNNNNK</sequence>
<keyword evidence="3" id="KW-0808">Transferase</keyword>
<evidence type="ECO:0000313" key="3">
    <source>
        <dbReference type="EMBL" id="TSJ65634.1"/>
    </source>
</evidence>
<protein>
    <submittedName>
        <fullName evidence="3">Glycosyltransferase family 2 protein</fullName>
    </submittedName>
</protein>
<dbReference type="InterPro" id="IPR001173">
    <property type="entry name" value="Glyco_trans_2-like"/>
</dbReference>
<gene>
    <name evidence="3" type="ORF">FPQ13_06165</name>
</gene>
<comment type="similarity">
    <text evidence="1">Belongs to the glycosyltransferase 2 family.</text>
</comment>
<feature type="domain" description="Glycosyltransferase 2-like" evidence="2">
    <location>
        <begin position="5"/>
        <end position="174"/>
    </location>
</feature>
<dbReference type="EMBL" id="VMHE01000008">
    <property type="protein sequence ID" value="TSJ65634.1"/>
    <property type="molecule type" value="Genomic_DNA"/>
</dbReference>
<organism evidence="3 4">
    <name type="scientific">Allobacillus salarius</name>
    <dbReference type="NCBI Taxonomy" id="1955272"/>
    <lineage>
        <taxon>Bacteria</taxon>
        <taxon>Bacillati</taxon>
        <taxon>Bacillota</taxon>
        <taxon>Bacilli</taxon>
        <taxon>Bacillales</taxon>
        <taxon>Bacillaceae</taxon>
        <taxon>Allobacillus</taxon>
    </lineage>
</organism>
<dbReference type="Gene3D" id="3.90.550.10">
    <property type="entry name" value="Spore Coat Polysaccharide Biosynthesis Protein SpsA, Chain A"/>
    <property type="match status" value="1"/>
</dbReference>
<proteinExistence type="inferred from homology"/>
<dbReference type="PANTHER" id="PTHR22916:SF3">
    <property type="entry name" value="UDP-GLCNAC:BETAGAL BETA-1,3-N-ACETYLGLUCOSAMINYLTRANSFERASE-LIKE PROTEIN 1"/>
    <property type="match status" value="1"/>
</dbReference>
<dbReference type="PANTHER" id="PTHR22916">
    <property type="entry name" value="GLYCOSYLTRANSFERASE"/>
    <property type="match status" value="1"/>
</dbReference>
<dbReference type="Proteomes" id="UP000316425">
    <property type="component" value="Unassembled WGS sequence"/>
</dbReference>
<evidence type="ECO:0000313" key="4">
    <source>
        <dbReference type="Proteomes" id="UP000316425"/>
    </source>
</evidence>
<dbReference type="InterPro" id="IPR029044">
    <property type="entry name" value="Nucleotide-diphossugar_trans"/>
</dbReference>
<name>A0A556PML6_9BACI</name>
<dbReference type="SUPFAM" id="SSF53448">
    <property type="entry name" value="Nucleotide-diphospho-sugar transferases"/>
    <property type="match status" value="1"/>
</dbReference>
<reference evidence="3 4" key="1">
    <citation type="submission" date="2019-07" db="EMBL/GenBank/DDBJ databases">
        <title>Allobacillus sp. nov. SKP isolated from shrimp paste of Euphausiacea.</title>
        <authorList>
            <person name="Kanchanasin P."/>
            <person name="Tanasupawat S."/>
            <person name="Shi W."/>
            <person name="Wu L."/>
            <person name="Ma J."/>
        </authorList>
    </citation>
    <scope>NUCLEOTIDE SEQUENCE [LARGE SCALE GENOMIC DNA]</scope>
    <source>
        <strain evidence="3 4">SKP4-8</strain>
    </source>
</reference>
<dbReference type="RefSeq" id="WP_144088459.1">
    <property type="nucleotide sequence ID" value="NZ_VMHE01000008.1"/>
</dbReference>
<dbReference type="OrthoDB" id="396512at2"/>
<evidence type="ECO:0000256" key="1">
    <source>
        <dbReference type="ARBA" id="ARBA00006739"/>
    </source>
</evidence>
<dbReference type="AlphaFoldDB" id="A0A556PML6"/>
<accession>A0A556PML6</accession>
<dbReference type="GO" id="GO:0016758">
    <property type="term" value="F:hexosyltransferase activity"/>
    <property type="evidence" value="ECO:0007669"/>
    <property type="project" value="UniProtKB-ARBA"/>
</dbReference>
<dbReference type="CDD" id="cd00761">
    <property type="entry name" value="Glyco_tranf_GTA_type"/>
    <property type="match status" value="1"/>
</dbReference>
<dbReference type="Pfam" id="PF00535">
    <property type="entry name" value="Glycos_transf_2"/>
    <property type="match status" value="1"/>
</dbReference>